<dbReference type="Proteomes" id="UP000093514">
    <property type="component" value="Unassembled WGS sequence"/>
</dbReference>
<dbReference type="AlphaFoldDB" id="A0A1C0A7X5"/>
<dbReference type="InterPro" id="IPR021497">
    <property type="entry name" value="GTA_holin_3TM"/>
</dbReference>
<keyword evidence="2" id="KW-0812">Transmembrane</keyword>
<evidence type="ECO:0000313" key="4">
    <source>
        <dbReference type="Proteomes" id="UP000093514"/>
    </source>
</evidence>
<evidence type="ECO:0000313" key="3">
    <source>
        <dbReference type="EMBL" id="OCL26321.1"/>
    </source>
</evidence>
<keyword evidence="4" id="KW-1185">Reference proteome</keyword>
<protein>
    <recommendedName>
        <fullName evidence="5">Holin of 3TMs, for gene-transfer release</fullName>
    </recommendedName>
</protein>
<feature type="coiled-coil region" evidence="1">
    <location>
        <begin position="24"/>
        <end position="58"/>
    </location>
</feature>
<reference evidence="4" key="1">
    <citation type="submission" date="2016-07" db="EMBL/GenBank/DDBJ databases">
        <authorList>
            <person name="Florea S."/>
            <person name="Webb J.S."/>
            <person name="Jaromczyk J."/>
            <person name="Schardl C.L."/>
        </authorList>
    </citation>
    <scope>NUCLEOTIDE SEQUENCE [LARGE SCALE GENOMIC DNA]</scope>
    <source>
        <strain evidence="4">Z6</strain>
    </source>
</reference>
<proteinExistence type="predicted"/>
<sequence>MDILGIGNLIKDGLDTVRKTVDDFHTSEEEKLQVKEKISVLENELTNKLIEVQKQEIESKTEILKTDAKSDNWLLESWRPITILSLVGIYVLILTNNYIIAPAIAKYTDITSVQFSMPPDLGGIIKLILGTFTFGKSAEIVAGRVSGSHDSNRKEVMR</sequence>
<comment type="caution">
    <text evidence="3">The sequence shown here is derived from an EMBL/GenBank/DDBJ whole genome shotgun (WGS) entry which is preliminary data.</text>
</comment>
<gene>
    <name evidence="3" type="ORF">U472_09945</name>
</gene>
<keyword evidence="2" id="KW-0472">Membrane</keyword>
<dbReference type="EMBL" id="LWDV01000009">
    <property type="protein sequence ID" value="OCL26321.1"/>
    <property type="molecule type" value="Genomic_DNA"/>
</dbReference>
<evidence type="ECO:0000256" key="1">
    <source>
        <dbReference type="SAM" id="Coils"/>
    </source>
</evidence>
<reference evidence="3 4" key="2">
    <citation type="submission" date="2016-08" db="EMBL/GenBank/DDBJ databases">
        <title>Orenia metallireducens sp. nov. strain Z6, a Novel Metal-reducing Firmicute from the Deep Subsurface.</title>
        <authorList>
            <person name="Maxim B.I."/>
            <person name="Kenneth K."/>
            <person name="Flynn T.M."/>
            <person name="Oloughlin E.J."/>
            <person name="Locke R.A."/>
            <person name="Weber J.R."/>
            <person name="Egan S.M."/>
            <person name="Mackie R.I."/>
            <person name="Cann I.K."/>
        </authorList>
    </citation>
    <scope>NUCLEOTIDE SEQUENCE [LARGE SCALE GENOMIC DNA]</scope>
    <source>
        <strain evidence="3 4">Z6</strain>
    </source>
</reference>
<organism evidence="3 4">
    <name type="scientific">Orenia metallireducens</name>
    <dbReference type="NCBI Taxonomy" id="1413210"/>
    <lineage>
        <taxon>Bacteria</taxon>
        <taxon>Bacillati</taxon>
        <taxon>Bacillota</taxon>
        <taxon>Clostridia</taxon>
        <taxon>Halanaerobiales</taxon>
        <taxon>Halobacteroidaceae</taxon>
        <taxon>Orenia</taxon>
    </lineage>
</organism>
<evidence type="ECO:0008006" key="5">
    <source>
        <dbReference type="Google" id="ProtNLM"/>
    </source>
</evidence>
<dbReference type="RefSeq" id="WP_068718017.1">
    <property type="nucleotide sequence ID" value="NZ_LWDV01000009.1"/>
</dbReference>
<keyword evidence="1" id="KW-0175">Coiled coil</keyword>
<feature type="transmembrane region" description="Helical" evidence="2">
    <location>
        <begin position="81"/>
        <end position="100"/>
    </location>
</feature>
<dbReference type="Pfam" id="PF11351">
    <property type="entry name" value="GTA_holin_3TM"/>
    <property type="match status" value="1"/>
</dbReference>
<dbReference type="OrthoDB" id="1551130at2"/>
<evidence type="ECO:0000256" key="2">
    <source>
        <dbReference type="SAM" id="Phobius"/>
    </source>
</evidence>
<name>A0A1C0A7X5_9FIRM</name>
<keyword evidence="2" id="KW-1133">Transmembrane helix</keyword>
<accession>A0A1C0A7X5</accession>